<evidence type="ECO:0000256" key="3">
    <source>
        <dbReference type="ARBA" id="ARBA00022748"/>
    </source>
</evidence>
<organism evidence="8 9">
    <name type="scientific">Paraburkholderia edwinii</name>
    <dbReference type="NCBI Taxonomy" id="2861782"/>
    <lineage>
        <taxon>Bacteria</taxon>
        <taxon>Pseudomonadati</taxon>
        <taxon>Pseudomonadota</taxon>
        <taxon>Betaproteobacteria</taxon>
        <taxon>Burkholderiales</taxon>
        <taxon>Burkholderiaceae</taxon>
        <taxon>Paraburkholderia</taxon>
    </lineage>
</organism>
<dbReference type="Pfam" id="PF05140">
    <property type="entry name" value="ResB"/>
    <property type="match status" value="1"/>
</dbReference>
<comment type="subcellular location">
    <subcellularLocation>
        <location evidence="1">Membrane</location>
        <topology evidence="1">Multi-pass membrane protein</topology>
    </subcellularLocation>
</comment>
<feature type="transmembrane region" description="Helical" evidence="6">
    <location>
        <begin position="150"/>
        <end position="168"/>
    </location>
</feature>
<feature type="domain" description="ResB-like" evidence="7">
    <location>
        <begin position="1"/>
        <end position="668"/>
    </location>
</feature>
<gene>
    <name evidence="8" type="ORF">KZJ38_12240</name>
</gene>
<keyword evidence="9" id="KW-1185">Reference proteome</keyword>
<dbReference type="InterPro" id="IPR023494">
    <property type="entry name" value="Cyt_c_bgen_Ccs1/CcsB/ResB"/>
</dbReference>
<evidence type="ECO:0000256" key="4">
    <source>
        <dbReference type="ARBA" id="ARBA00022989"/>
    </source>
</evidence>
<evidence type="ECO:0000256" key="6">
    <source>
        <dbReference type="SAM" id="Phobius"/>
    </source>
</evidence>
<name>A0ABX8UUB8_9BURK</name>
<keyword evidence="2 6" id="KW-0812">Transmembrane</keyword>
<proteinExistence type="predicted"/>
<dbReference type="InterPro" id="IPR007816">
    <property type="entry name" value="ResB-like_domain"/>
</dbReference>
<evidence type="ECO:0000313" key="9">
    <source>
        <dbReference type="Proteomes" id="UP000826462"/>
    </source>
</evidence>
<protein>
    <submittedName>
        <fullName evidence="8">Cytochrome c biogenesis protein ResB</fullName>
    </submittedName>
</protein>
<evidence type="ECO:0000256" key="5">
    <source>
        <dbReference type="ARBA" id="ARBA00023136"/>
    </source>
</evidence>
<dbReference type="RefSeq" id="WP_219800290.1">
    <property type="nucleotide sequence ID" value="NZ_CP080095.1"/>
</dbReference>
<evidence type="ECO:0000313" key="8">
    <source>
        <dbReference type="EMBL" id="QYD70947.1"/>
    </source>
</evidence>
<evidence type="ECO:0000259" key="7">
    <source>
        <dbReference type="Pfam" id="PF05140"/>
    </source>
</evidence>
<dbReference type="PANTHER" id="PTHR31566">
    <property type="entry name" value="CYTOCHROME C BIOGENESIS PROTEIN CCS1, CHLOROPLASTIC"/>
    <property type="match status" value="1"/>
</dbReference>
<accession>A0ABX8UUB8</accession>
<dbReference type="Proteomes" id="UP000826462">
    <property type="component" value="Chromosome 1"/>
</dbReference>
<evidence type="ECO:0000256" key="2">
    <source>
        <dbReference type="ARBA" id="ARBA00022692"/>
    </source>
</evidence>
<evidence type="ECO:0000256" key="1">
    <source>
        <dbReference type="ARBA" id="ARBA00004141"/>
    </source>
</evidence>
<keyword evidence="5 6" id="KW-0472">Membrane</keyword>
<feature type="transmembrane region" description="Helical" evidence="6">
    <location>
        <begin position="614"/>
        <end position="632"/>
    </location>
</feature>
<keyword evidence="4 6" id="KW-1133">Transmembrane helix</keyword>
<feature type="transmembrane region" description="Helical" evidence="6">
    <location>
        <begin position="53"/>
        <end position="75"/>
    </location>
</feature>
<dbReference type="EMBL" id="CP080095">
    <property type="protein sequence ID" value="QYD70947.1"/>
    <property type="molecule type" value="Genomic_DNA"/>
</dbReference>
<sequence length="687" mass="76363">MRFAIASLVILAIASIIGTVVTQEDPYSNYVNQFGPFWADIFRGLGLYEVYGAWWFMLILMFIVVSVSLCVIHNAPKMIQDARSWKDRIREASLRAFRHKSEFHSTAMNCANTAELLTRLGHRLGYRLVIRETSTGEILIAGKRGALTKLGYILAHVAIVVICAGGLLDSNLPIELQMWIFGKTATELDTDVDAIPPAHRLSPSNPTFRAFSVVPEGQQTSSAILNRPGGSLIQDLPFSIQLKKFVVDYYSTGMPKLFASDIVVTDHKTGRHVQARVEVNKPFTYDGISIYQSSFQDGGSKVAMTVWPMTGRTAATEPLQGVIGGMTSIDRETVEFTDFRSINVEDAGNAQDAHRAQRVSKEHALVDEIDARLGSGAKSNHATSLRNLGPSMEYKVRDVNGQAHEYRTFMLPVNVSGQPMFLAGVRLGINDPFRFIRIPADEHNSVRDWMNLRAALQNPSMRNRAVSLFVRRSYLSADADTRNRTEVEVSRLLDRFAGVTPDGAPTAAASAAGGFPAIAGLIDHSVPKVQQEETARELLRTLNGVMWDLWQLSRVEHGEPNATPYPSQISFIRSSIDALSDSFYYGAPIFLQLDSFTQVQASAFQLTRAPGKSLVYVGSLFLVIGIFSMFYVRERRLWFWLKRSEDGGTDVLMAMSAARRTLDFESEFTRTRDDVSAILRNRKVPAS</sequence>
<reference evidence="8 9" key="1">
    <citation type="submission" date="2021-07" db="EMBL/GenBank/DDBJ databases">
        <title>Paraburkholderia edwinii protects Aspergillus sp. from phenazines by acting as a toxin sponge.</title>
        <authorList>
            <person name="Dahlstrom K.M."/>
            <person name="Newman D.K."/>
        </authorList>
    </citation>
    <scope>NUCLEOTIDE SEQUENCE [LARGE SCALE GENOMIC DNA]</scope>
    <source>
        <strain evidence="8 9">Pe01</strain>
    </source>
</reference>
<keyword evidence="3" id="KW-0201">Cytochrome c-type biogenesis</keyword>
<dbReference type="PANTHER" id="PTHR31566:SF0">
    <property type="entry name" value="CYTOCHROME C BIOGENESIS PROTEIN CCS1, CHLOROPLASTIC"/>
    <property type="match status" value="1"/>
</dbReference>